<protein>
    <submittedName>
        <fullName evidence="1">Uncharacterized protein</fullName>
    </submittedName>
</protein>
<dbReference type="KEGG" id="cgt:cgR_2224"/>
<evidence type="ECO:0000313" key="1">
    <source>
        <dbReference type="EMBL" id="BAF55228.1"/>
    </source>
</evidence>
<gene>
    <name evidence="1" type="ordered locus">cgR_2224</name>
</gene>
<proteinExistence type="predicted"/>
<dbReference type="EMBL" id="AP009044">
    <property type="protein sequence ID" value="BAF55228.1"/>
    <property type="molecule type" value="Genomic_DNA"/>
</dbReference>
<dbReference type="Proteomes" id="UP000006698">
    <property type="component" value="Chromosome"/>
</dbReference>
<reference evidence="1" key="1">
    <citation type="journal article" date="2007" name="Microbiology">
        <title>Comparative analysis of the Corynebacterium glutamicum group and complete genome sequence of strain R.</title>
        <authorList>
            <person name="Yukawa H."/>
            <person name="Omumasaba C.A."/>
            <person name="Nonaka H."/>
            <person name="Kos P."/>
            <person name="Okai N."/>
            <person name="Suzuki N."/>
            <person name="Suda M."/>
            <person name="Tsuge Y."/>
            <person name="Watanabe J."/>
            <person name="Ikeda Y."/>
            <person name="Vertes A.A."/>
            <person name="Inui M."/>
        </authorList>
    </citation>
    <scope>NUCLEOTIDE SEQUENCE</scope>
    <source>
        <strain evidence="1">R</strain>
    </source>
</reference>
<sequence length="606" mass="68588">MRSARMFSRAITLEPMAACTGTSNCWRGISSFSFTVILFPYHCALSRCTIAENASIHRFTLEQDIYLDQVGSLLAGFLVVQGGVTLGARLQHIEEVKDDLTQRHGVAQLHAVLRQVVHATHLTTLGLTQLHCRSHKFARNNDGDLHDGLVNFTELSARPVRWVVDAEFLTGLIDNAVVNRWRCGNQIEAKLTLESVTGDFHVQQSEEATSETKAQSYGCFRFVREGGVVKLQLFKRIAQVGEIRLGNWEQARINHRRWFLVAAQWLLRTMDCPRDGIAHLGLAHIFHVSDQVTNLAGSKTRTLFRGGAHDANFQQFVGGSSGHHLDLLARCQLAIHHADVGNHATVGVIDRVKNHRTSWGVFLKFRGRCWNKLNDLIQKLRDTHASFTGHAQHIFRFTTHNVGDLQRVLVWIRRWKVNLIQHRDDLKIVFHSQVQVCQGLGFNALRCINKQNGAFTRFKRTRHFIGEVHVAWRIDHLHDDLLALVLTTARNPWQANVLSLNGNATFTFDVHVVQVLITHIAGIHNVRQLQDTVSERRFTVVNVGNDAEVTNPGWIRKCCFCKFLCHMRQGSLQLNNGVLLYLSKPKQLNSPELPNHQQFSTGSLTP</sequence>
<organism evidence="1">
    <name type="scientific">Corynebacterium glutamicum (strain R)</name>
    <dbReference type="NCBI Taxonomy" id="340322"/>
    <lineage>
        <taxon>Bacteria</taxon>
        <taxon>Bacillati</taxon>
        <taxon>Actinomycetota</taxon>
        <taxon>Actinomycetes</taxon>
        <taxon>Mycobacteriales</taxon>
        <taxon>Corynebacteriaceae</taxon>
        <taxon>Corynebacterium</taxon>
    </lineage>
</organism>
<accession>A0AB72VCH7</accession>
<dbReference type="AlphaFoldDB" id="A0AB72VCH7"/>
<dbReference type="AntiFam" id="ANF00072">
    <property type="entry name" value="Shadow ORF (opposite TypA)"/>
</dbReference>
<name>A0AB72VCH7_CORGB</name>